<dbReference type="GO" id="GO:0008270">
    <property type="term" value="F:zinc ion binding"/>
    <property type="evidence" value="ECO:0007669"/>
    <property type="project" value="UniProtKB-KW"/>
</dbReference>
<dbReference type="SMART" id="SM00400">
    <property type="entry name" value="ZnF_CHCC"/>
    <property type="match status" value="1"/>
</dbReference>
<feature type="compositionally biased region" description="Basic and acidic residues" evidence="4">
    <location>
        <begin position="123"/>
        <end position="140"/>
    </location>
</feature>
<feature type="region of interest" description="Disordered" evidence="4">
    <location>
        <begin position="172"/>
        <end position="194"/>
    </location>
</feature>
<dbReference type="InterPro" id="IPR034154">
    <property type="entry name" value="TOPRIM_DnaG/twinkle"/>
</dbReference>
<name>A0A087M3I1_9HYPH</name>
<dbReference type="GO" id="GO:0005737">
    <property type="term" value="C:cytoplasm"/>
    <property type="evidence" value="ECO:0007669"/>
    <property type="project" value="TreeGrafter"/>
</dbReference>
<gene>
    <name evidence="6" type="ORF">JP75_07715</name>
</gene>
<organism evidence="6 7">
    <name type="scientific">Devosia riboflavina</name>
    <dbReference type="NCBI Taxonomy" id="46914"/>
    <lineage>
        <taxon>Bacteria</taxon>
        <taxon>Pseudomonadati</taxon>
        <taxon>Pseudomonadota</taxon>
        <taxon>Alphaproteobacteria</taxon>
        <taxon>Hyphomicrobiales</taxon>
        <taxon>Devosiaceae</taxon>
        <taxon>Devosia</taxon>
    </lineage>
</organism>
<dbReference type="InterPro" id="IPR027417">
    <property type="entry name" value="P-loop_NTPase"/>
</dbReference>
<protein>
    <recommendedName>
        <fullName evidence="5">Zinc finger CHC2-type domain-containing protein</fullName>
    </recommendedName>
</protein>
<dbReference type="Gene3D" id="3.40.50.300">
    <property type="entry name" value="P-loop containing nucleotide triphosphate hydrolases"/>
    <property type="match status" value="1"/>
</dbReference>
<dbReference type="SUPFAM" id="SSF52540">
    <property type="entry name" value="P-loop containing nucleoside triphosphate hydrolases"/>
    <property type="match status" value="1"/>
</dbReference>
<dbReference type="EMBL" id="JQGC01000006">
    <property type="protein sequence ID" value="KFL31434.1"/>
    <property type="molecule type" value="Genomic_DNA"/>
</dbReference>
<dbReference type="InterPro" id="IPR002694">
    <property type="entry name" value="Znf_CHC2"/>
</dbReference>
<keyword evidence="3" id="KW-0862">Zinc</keyword>
<dbReference type="STRING" id="46914.JP75_07715"/>
<evidence type="ECO:0000313" key="6">
    <source>
        <dbReference type="EMBL" id="KFL31434.1"/>
    </source>
</evidence>
<proteinExistence type="predicted"/>
<feature type="compositionally biased region" description="Basic and acidic residues" evidence="4">
    <location>
        <begin position="177"/>
        <end position="190"/>
    </location>
</feature>
<dbReference type="CDD" id="cd01029">
    <property type="entry name" value="TOPRIM_primases"/>
    <property type="match status" value="1"/>
</dbReference>
<keyword evidence="7" id="KW-1185">Reference proteome</keyword>
<dbReference type="SUPFAM" id="SSF57783">
    <property type="entry name" value="Zinc beta-ribbon"/>
    <property type="match status" value="1"/>
</dbReference>
<dbReference type="Pfam" id="PF01807">
    <property type="entry name" value="Zn_ribbon_DnaG"/>
    <property type="match status" value="1"/>
</dbReference>
<dbReference type="PANTHER" id="PTHR30313">
    <property type="entry name" value="DNA PRIMASE"/>
    <property type="match status" value="1"/>
</dbReference>
<evidence type="ECO:0000313" key="7">
    <source>
        <dbReference type="Proteomes" id="UP000028981"/>
    </source>
</evidence>
<dbReference type="GO" id="GO:0003677">
    <property type="term" value="F:DNA binding"/>
    <property type="evidence" value="ECO:0007669"/>
    <property type="project" value="InterPro"/>
</dbReference>
<dbReference type="OrthoDB" id="1496333at2"/>
<dbReference type="InterPro" id="IPR050219">
    <property type="entry name" value="DnaG_primase"/>
</dbReference>
<evidence type="ECO:0000256" key="2">
    <source>
        <dbReference type="ARBA" id="ARBA00022771"/>
    </source>
</evidence>
<evidence type="ECO:0000259" key="5">
    <source>
        <dbReference type="SMART" id="SM00400"/>
    </source>
</evidence>
<feature type="domain" description="Zinc finger CHC2-type" evidence="5">
    <location>
        <begin position="41"/>
        <end position="97"/>
    </location>
</feature>
<feature type="region of interest" description="Disordered" evidence="4">
    <location>
        <begin position="770"/>
        <end position="797"/>
    </location>
</feature>
<sequence>MTDRFSDAFLQRIKDKVPITELIGQYVAWDPTKSMPGRGDMWACCPFHSEADPSFHALEKEGFFKCFVCGDGYSGDHFQFLRLHMGMEFVDAVKLVAEMAGESLPDDPGSPSSRPARAPAPRPEPRQEQQPEAPQPKRERQGKWTLFKTYDYEDGDGTLIYQNCRIQFKMPDGSWELDPKTGKPDKDFRQRRPSGLPDGSWVWGLKAGKFMRIRKGDDFLKYDTDLHARYPQAELLTLDEDVPHGLYRRRQVELAIEAGKTIFILEGEKAVDCGVELGIDPTSNSGGGENFDQSLVAVFRGADVVIIPDNDAQMTDKKTGEPLFHSDGRPRIKGKDHAEKVAAMLRRVARSVKVLELPNIPLKGDLVEWVQQGGTLVKLLELAAALPVWRPRRPVSQFGAVGVHDLHRKDLQHEFLIDDFLDRQGVVMVPGSSGSGKTFLILEMCGNIAMGWDFWGMKTLPGLVLYQAGEGKQGVAKRIDGWLLDRGIEDRSNIPFEVLTRRINLFVDDKDTDELIAEGRRWAEYYDLPIRMVVIDTFNKAITGANENAGQDMTKVLARLERISVELDCAVVVPIHKSAEGKMRGHTSLTGDVANVLNVTELEIRDQNQRIIRTAQLDKNKDGEKGPPHRFVLRQVPVGEKPDGKPITTCVVDRPNGDENGLVAEGKLSANQTIFLRVLRDAIDIEGIDAPMSVVGVPRGKRVIGAKAFFDRLWRKWPFTTPDNEPENRKKEFDRAVGVAGKALVLHGYVERDNDAKLIWWTGKSDRTERKAKAVPAPGAGIDPAVKREISQMDAPF</sequence>
<reference evidence="6 7" key="1">
    <citation type="submission" date="2014-08" db="EMBL/GenBank/DDBJ databases">
        <authorList>
            <person name="Hassan Y.I."/>
            <person name="Lepp D."/>
            <person name="Zhou T."/>
        </authorList>
    </citation>
    <scope>NUCLEOTIDE SEQUENCE [LARGE SCALE GENOMIC DNA]</scope>
    <source>
        <strain evidence="6 7">IFO13584</strain>
    </source>
</reference>
<dbReference type="Gene3D" id="3.90.580.10">
    <property type="entry name" value="Zinc finger, CHC2-type domain"/>
    <property type="match status" value="1"/>
</dbReference>
<dbReference type="Proteomes" id="UP000028981">
    <property type="component" value="Unassembled WGS sequence"/>
</dbReference>
<dbReference type="RefSeq" id="WP_035081166.1">
    <property type="nucleotide sequence ID" value="NZ_JQGC01000006.1"/>
</dbReference>
<evidence type="ECO:0000256" key="3">
    <source>
        <dbReference type="ARBA" id="ARBA00022833"/>
    </source>
</evidence>
<dbReference type="GO" id="GO:0006269">
    <property type="term" value="P:DNA replication, synthesis of primer"/>
    <property type="evidence" value="ECO:0007669"/>
    <property type="project" value="TreeGrafter"/>
</dbReference>
<keyword evidence="2" id="KW-0863">Zinc-finger</keyword>
<dbReference type="Pfam" id="PF13481">
    <property type="entry name" value="AAA_25"/>
    <property type="match status" value="1"/>
</dbReference>
<keyword evidence="1" id="KW-0479">Metal-binding</keyword>
<evidence type="ECO:0000256" key="1">
    <source>
        <dbReference type="ARBA" id="ARBA00022723"/>
    </source>
</evidence>
<dbReference type="PANTHER" id="PTHR30313:SF2">
    <property type="entry name" value="DNA PRIMASE"/>
    <property type="match status" value="1"/>
</dbReference>
<accession>A0A087M3I1</accession>
<comment type="caution">
    <text evidence="6">The sequence shown here is derived from an EMBL/GenBank/DDBJ whole genome shotgun (WGS) entry which is preliminary data.</text>
</comment>
<dbReference type="InterPro" id="IPR036977">
    <property type="entry name" value="DNA_primase_Znf_CHC2"/>
</dbReference>
<dbReference type="GO" id="GO:0003899">
    <property type="term" value="F:DNA-directed RNA polymerase activity"/>
    <property type="evidence" value="ECO:0007669"/>
    <property type="project" value="InterPro"/>
</dbReference>
<feature type="region of interest" description="Disordered" evidence="4">
    <location>
        <begin position="101"/>
        <end position="140"/>
    </location>
</feature>
<evidence type="ECO:0000256" key="4">
    <source>
        <dbReference type="SAM" id="MobiDB-lite"/>
    </source>
</evidence>
<dbReference type="AlphaFoldDB" id="A0A087M3I1"/>